<dbReference type="InterPro" id="IPR032413">
    <property type="entry name" value="Arm_3"/>
</dbReference>
<keyword evidence="2" id="KW-0813">Transport</keyword>
<dbReference type="STRING" id="64791.A0A151WNW2"/>
<dbReference type="InterPro" id="IPR011989">
    <property type="entry name" value="ARM-like"/>
</dbReference>
<dbReference type="EMBL" id="KQ982907">
    <property type="protein sequence ID" value="KYQ49375.1"/>
    <property type="molecule type" value="Genomic_DNA"/>
</dbReference>
<dbReference type="AlphaFoldDB" id="A0A151WNW2"/>
<dbReference type="SMART" id="SM00185">
    <property type="entry name" value="ARM"/>
    <property type="match status" value="6"/>
</dbReference>
<evidence type="ECO:0000313" key="4">
    <source>
        <dbReference type="EMBL" id="KYQ49375.1"/>
    </source>
</evidence>
<dbReference type="Proteomes" id="UP000075809">
    <property type="component" value="Unassembled WGS sequence"/>
</dbReference>
<evidence type="ECO:0000313" key="5">
    <source>
        <dbReference type="Proteomes" id="UP000075809"/>
    </source>
</evidence>
<proteinExistence type="inferred from homology"/>
<evidence type="ECO:0000256" key="1">
    <source>
        <dbReference type="ARBA" id="ARBA00010394"/>
    </source>
</evidence>
<dbReference type="Gene3D" id="1.25.10.10">
    <property type="entry name" value="Leucine-rich Repeat Variant"/>
    <property type="match status" value="1"/>
</dbReference>
<reference evidence="4 5" key="1">
    <citation type="submission" date="2015-09" db="EMBL/GenBank/DDBJ databases">
        <title>Trachymyrmex zeteki WGS genome.</title>
        <authorList>
            <person name="Nygaard S."/>
            <person name="Hu H."/>
            <person name="Boomsma J."/>
            <person name="Zhang G."/>
        </authorList>
    </citation>
    <scope>NUCLEOTIDE SEQUENCE [LARGE SCALE GENOMIC DNA]</scope>
    <source>
        <strain evidence="4">Tzet28-1</strain>
        <tissue evidence="4">Whole body</tissue>
    </source>
</reference>
<sequence length="434" mass="47904">MYQAALSPKSDLSIDKIVNYINSSDETLQLLGIQAYAKLKQEKNPSINDTIEDILPRCIKLLDNDNTSLQFQIASLLAIITSDTVKQMQFVIMCETVSKLLKLLKSSSIVAEQAVRALGNIIEDKPCARDFALKHNVLPLLADLIKSDTSVTFMDNISWLLSNLCQKSTPLSIGLIRPVLSVFDCMLNNKNQYIISDICRTLSYLTNGSNDNVQAIIETAGILPKLLECLTLRKEIIVIPALRTVGNIVTIGDDAQKNAVIFAGGLLHLGNVLRYYLCADEKDIVEEAFWVIFKIVGNTDQIQSVISADLLPLLIGGLQFGNAQVIATWTVIALITGGTIQHLIQLVQAGVLQAFYNLLESKDYLNIINGLIGMAEILGVAEKIGQAEKLAIMIQKFGGLDKIQDLQYHQNERVYEESLAIINAYFPQTVCTFI</sequence>
<organism evidence="4 5">
    <name type="scientific">Mycetomoellerius zeteki</name>
    <dbReference type="NCBI Taxonomy" id="64791"/>
    <lineage>
        <taxon>Eukaryota</taxon>
        <taxon>Metazoa</taxon>
        <taxon>Ecdysozoa</taxon>
        <taxon>Arthropoda</taxon>
        <taxon>Hexapoda</taxon>
        <taxon>Insecta</taxon>
        <taxon>Pterygota</taxon>
        <taxon>Neoptera</taxon>
        <taxon>Endopterygota</taxon>
        <taxon>Hymenoptera</taxon>
        <taxon>Apocrita</taxon>
        <taxon>Aculeata</taxon>
        <taxon>Formicoidea</taxon>
        <taxon>Formicidae</taxon>
        <taxon>Myrmicinae</taxon>
        <taxon>Mycetomoellerius</taxon>
    </lineage>
</organism>
<dbReference type="SUPFAM" id="SSF48371">
    <property type="entry name" value="ARM repeat"/>
    <property type="match status" value="1"/>
</dbReference>
<keyword evidence="5" id="KW-1185">Reference proteome</keyword>
<comment type="similarity">
    <text evidence="1">Belongs to the importin alpha family.</text>
</comment>
<accession>A0A151WNW2</accession>
<gene>
    <name evidence="4" type="ORF">ALC60_11480</name>
</gene>
<keyword evidence="3" id="KW-0653">Protein transport</keyword>
<dbReference type="Pfam" id="PF16186">
    <property type="entry name" value="Arm_3"/>
    <property type="match status" value="1"/>
</dbReference>
<dbReference type="PANTHER" id="PTHR23316">
    <property type="entry name" value="IMPORTIN ALPHA"/>
    <property type="match status" value="1"/>
</dbReference>
<protein>
    <submittedName>
        <fullName evidence="4">Importin subunit alpha-1</fullName>
    </submittedName>
</protein>
<dbReference type="GO" id="GO:0015031">
    <property type="term" value="P:protein transport"/>
    <property type="evidence" value="ECO:0007669"/>
    <property type="project" value="UniProtKB-KW"/>
</dbReference>
<dbReference type="InterPro" id="IPR016024">
    <property type="entry name" value="ARM-type_fold"/>
</dbReference>
<dbReference type="InterPro" id="IPR000225">
    <property type="entry name" value="Armadillo"/>
</dbReference>
<evidence type="ECO:0000256" key="2">
    <source>
        <dbReference type="ARBA" id="ARBA00022448"/>
    </source>
</evidence>
<name>A0A151WNW2_9HYME</name>
<evidence type="ECO:0000256" key="3">
    <source>
        <dbReference type="ARBA" id="ARBA00022927"/>
    </source>
</evidence>